<evidence type="ECO:0000256" key="1">
    <source>
        <dbReference type="SAM" id="Phobius"/>
    </source>
</evidence>
<accession>A0A0A2MAX4</accession>
<name>A0A0A2MAX4_9FLAO</name>
<dbReference type="STRING" id="1121899.GCA_000430025_00801"/>
<proteinExistence type="predicted"/>
<dbReference type="OrthoDB" id="1247025at2"/>
<gene>
    <name evidence="2" type="ORF">Q764_11130</name>
</gene>
<sequence length="224" mass="25405">MEPNKMEEVFRKKLNEREIQPSEAAWDRLDAMLSVTENKRPKRNFRWLYVAASMVLFSGVGLLLMHQERSNQTLPMNSNDNVVVEGKAIKEAEAVSEPVNGDGSPIFEKHNNAETLAEHQSNTSTPVRKKQKVANSTLQEVRIDKVPVLQETPPVILENTHQEPEKMLAVNEAPKEKPKVKVNANSLLSSVEGELNMEFRETTLDKIKKNFKTVKTAVANRNYE</sequence>
<dbReference type="Proteomes" id="UP000030121">
    <property type="component" value="Unassembled WGS sequence"/>
</dbReference>
<evidence type="ECO:0000313" key="3">
    <source>
        <dbReference type="Proteomes" id="UP000030121"/>
    </source>
</evidence>
<organism evidence="2 3">
    <name type="scientific">Flavobacterium suncheonense GH29-5 = DSM 17707</name>
    <dbReference type="NCBI Taxonomy" id="1121899"/>
    <lineage>
        <taxon>Bacteria</taxon>
        <taxon>Pseudomonadati</taxon>
        <taxon>Bacteroidota</taxon>
        <taxon>Flavobacteriia</taxon>
        <taxon>Flavobacteriales</taxon>
        <taxon>Flavobacteriaceae</taxon>
        <taxon>Flavobacterium</taxon>
    </lineage>
</organism>
<comment type="caution">
    <text evidence="2">The sequence shown here is derived from an EMBL/GenBank/DDBJ whole genome shotgun (WGS) entry which is preliminary data.</text>
</comment>
<protein>
    <submittedName>
        <fullName evidence="2">Uncharacterized protein</fullName>
    </submittedName>
</protein>
<keyword evidence="1" id="KW-0812">Transmembrane</keyword>
<dbReference type="RefSeq" id="WP_026979571.1">
    <property type="nucleotide sequence ID" value="NZ_AUCZ01000003.1"/>
</dbReference>
<dbReference type="AlphaFoldDB" id="A0A0A2MAX4"/>
<keyword evidence="1" id="KW-1133">Transmembrane helix</keyword>
<dbReference type="eggNOG" id="ENOG5032ZQI">
    <property type="taxonomic scope" value="Bacteria"/>
</dbReference>
<feature type="transmembrane region" description="Helical" evidence="1">
    <location>
        <begin position="47"/>
        <end position="65"/>
    </location>
</feature>
<evidence type="ECO:0000313" key="2">
    <source>
        <dbReference type="EMBL" id="KGO88781.1"/>
    </source>
</evidence>
<keyword evidence="1" id="KW-0472">Membrane</keyword>
<reference evidence="2 3" key="1">
    <citation type="submission" date="2013-09" db="EMBL/GenBank/DDBJ databases">
        <authorList>
            <person name="Zeng Z."/>
            <person name="Chen C."/>
        </authorList>
    </citation>
    <scope>NUCLEOTIDE SEQUENCE [LARGE SCALE GENOMIC DNA]</scope>
    <source>
        <strain evidence="2 3">GH29-5</strain>
    </source>
</reference>
<dbReference type="EMBL" id="JRLW01000015">
    <property type="protein sequence ID" value="KGO88781.1"/>
    <property type="molecule type" value="Genomic_DNA"/>
</dbReference>
<keyword evidence="3" id="KW-1185">Reference proteome</keyword>